<dbReference type="InterPro" id="IPR046346">
    <property type="entry name" value="Aminoacid_DH-like_N_sf"/>
</dbReference>
<feature type="binding site" evidence="3">
    <location>
        <position position="385"/>
    </location>
    <ligand>
        <name>substrate</name>
    </ligand>
</feature>
<dbReference type="Proteomes" id="UP000251144">
    <property type="component" value="Unassembled WGS sequence"/>
</dbReference>
<dbReference type="InterPro" id="IPR022893">
    <property type="entry name" value="Shikimate_DH_fam"/>
</dbReference>
<dbReference type="GO" id="GO:0000287">
    <property type="term" value="F:magnesium ion binding"/>
    <property type="evidence" value="ECO:0007669"/>
    <property type="project" value="UniProtKB-UniRule"/>
</dbReference>
<keyword evidence="3" id="KW-0547">Nucleotide-binding</keyword>
<comment type="cofactor">
    <cofactor evidence="3">
        <name>Mg(2+)</name>
        <dbReference type="ChEBI" id="CHEBI:18420"/>
    </cofactor>
    <text evidence="3">Binds 1 Mg(2+) ion per subunit.</text>
</comment>
<dbReference type="GO" id="GO:0008652">
    <property type="term" value="P:amino acid biosynthetic process"/>
    <property type="evidence" value="ECO:0007669"/>
    <property type="project" value="UniProtKB-KW"/>
</dbReference>
<keyword evidence="3" id="KW-0067">ATP-binding</keyword>
<keyword evidence="3" id="KW-0418">Kinase</keyword>
<comment type="pathway">
    <text evidence="3">Metabolic intermediate biosynthesis; chorismate biosynthesis; chorismate from D-erythrose 4-phosphate and phosphoenolpyruvate: step 5/7.</text>
</comment>
<protein>
    <recommendedName>
        <fullName evidence="3">Shikimate kinase</fullName>
        <shortName evidence="3">SK</shortName>
        <ecNumber evidence="3">2.7.1.71</ecNumber>
    </recommendedName>
</protein>
<comment type="subcellular location">
    <subcellularLocation>
        <location evidence="3">Cytoplasm</location>
    </subcellularLocation>
</comment>
<evidence type="ECO:0000256" key="1">
    <source>
        <dbReference type="ARBA" id="ARBA00004871"/>
    </source>
</evidence>
<gene>
    <name evidence="3" type="primary">aroK</name>
    <name evidence="5" type="ORF">C4N26_03740</name>
</gene>
<keyword evidence="3" id="KW-0479">Metal-binding</keyword>
<keyword evidence="3" id="KW-0808">Transferase</keyword>
<dbReference type="EC" id="2.7.1.71" evidence="3"/>
<keyword evidence="3" id="KW-0028">Amino-acid biosynthesis</keyword>
<keyword evidence="2 3" id="KW-0057">Aromatic amino acid biosynthesis</keyword>
<dbReference type="SUPFAM" id="SSF53223">
    <property type="entry name" value="Aminoacid dehydrogenase-like, N-terminal domain"/>
    <property type="match status" value="1"/>
</dbReference>
<evidence type="ECO:0000259" key="4">
    <source>
        <dbReference type="Pfam" id="PF08501"/>
    </source>
</evidence>
<dbReference type="GO" id="GO:0004764">
    <property type="term" value="F:shikimate 3-dehydrogenase (NADP+) activity"/>
    <property type="evidence" value="ECO:0007669"/>
    <property type="project" value="InterPro"/>
</dbReference>
<dbReference type="Pfam" id="PF08501">
    <property type="entry name" value="Shikimate_dh_N"/>
    <property type="match status" value="1"/>
</dbReference>
<evidence type="ECO:0000256" key="2">
    <source>
        <dbReference type="ARBA" id="ARBA00023141"/>
    </source>
</evidence>
<comment type="caution">
    <text evidence="5">The sequence shown here is derived from an EMBL/GenBank/DDBJ whole genome shotgun (WGS) entry which is preliminary data.</text>
</comment>
<dbReference type="GO" id="GO:0005524">
    <property type="term" value="F:ATP binding"/>
    <property type="evidence" value="ECO:0007669"/>
    <property type="project" value="UniProtKB-UniRule"/>
</dbReference>
<keyword evidence="3" id="KW-0460">Magnesium</keyword>
<comment type="caution">
    <text evidence="3">Lacks conserved residue(s) required for the propagation of feature annotation.</text>
</comment>
<dbReference type="Gene3D" id="3.40.50.720">
    <property type="entry name" value="NAD(P)-binding Rossmann-like Domain"/>
    <property type="match status" value="1"/>
</dbReference>
<dbReference type="UniPathway" id="UPA00053">
    <property type="reaction ID" value="UER00088"/>
</dbReference>
<dbReference type="GO" id="GO:0009423">
    <property type="term" value="P:chorismate biosynthetic process"/>
    <property type="evidence" value="ECO:0007669"/>
    <property type="project" value="UniProtKB-UniRule"/>
</dbReference>
<proteinExistence type="inferred from homology"/>
<dbReference type="GO" id="GO:0004765">
    <property type="term" value="F:shikimate kinase activity"/>
    <property type="evidence" value="ECO:0007669"/>
    <property type="project" value="UniProtKB-UniRule"/>
</dbReference>
<feature type="binding site" evidence="3">
    <location>
        <position position="313"/>
    </location>
    <ligand>
        <name>substrate</name>
    </ligand>
</feature>
<dbReference type="RefSeq" id="WP_158400381.1">
    <property type="nucleotide sequence ID" value="NZ_PRLB01000002.1"/>
</dbReference>
<comment type="pathway">
    <text evidence="1">Metabolic intermediate biosynthesis; chorismate biosynthesis; chorismate from D-erythrose 4-phosphate and phosphoenolpyruvate: step 4/7.</text>
</comment>
<dbReference type="PANTHER" id="PTHR21089">
    <property type="entry name" value="SHIKIMATE DEHYDROGENASE"/>
    <property type="match status" value="1"/>
</dbReference>
<sequence>MEYGLIGSKLGHSYSKIIHEMLCGYRYDLCPLPTEEEARAFLTRRQFKAINVTIPYKRLVMEYCTYIDPRAKAIGAVNTVVNKNGLLYGYNTDYLGFAHLCDAHGVDFAGKTVLILGTGGTHNTTSAVARDKGAARVLTVSRTPDAAKGQLSYEEAVSSGAQIVINTTPAGMYPNVGVCSLDVAKMPGLEAVLDVVYNPDKTELILRAEEAGVPVAAGGLEMLVAQAVYAAESFLSRKFDDAAGEIGRITAALRRDMLNVALIGMPSSGKSTVGRALAEKLGKKFIDLDEEIVKADGRSIPDIFAAEGEDGFRAKESAQTARFAKEGRQLLSCGGGIIKRGENLRALHQNGVVLFLDRPLDALTVGGGRPLSSSTEALKKMETERRPLYLAAADAVIPNSGTVEDAVTAAMEALDEIFSH</sequence>
<comment type="catalytic activity">
    <reaction evidence="3">
        <text>shikimate + ATP = 3-phosphoshikimate + ADP + H(+)</text>
        <dbReference type="Rhea" id="RHEA:13121"/>
        <dbReference type="ChEBI" id="CHEBI:15378"/>
        <dbReference type="ChEBI" id="CHEBI:30616"/>
        <dbReference type="ChEBI" id="CHEBI:36208"/>
        <dbReference type="ChEBI" id="CHEBI:145989"/>
        <dbReference type="ChEBI" id="CHEBI:456216"/>
        <dbReference type="EC" id="2.7.1.71"/>
    </reaction>
</comment>
<comment type="function">
    <text evidence="3">Catalyzes the specific phosphorylation of the 3-hydroxyl group of shikimic acid using ATP as a cosubstrate.</text>
</comment>
<dbReference type="InterPro" id="IPR027417">
    <property type="entry name" value="P-loop_NTPase"/>
</dbReference>
<dbReference type="Pfam" id="PF01202">
    <property type="entry name" value="SKI"/>
    <property type="match status" value="1"/>
</dbReference>
<comment type="subunit">
    <text evidence="3">Monomer.</text>
</comment>
<dbReference type="EMBL" id="PRLB01000002">
    <property type="protein sequence ID" value="RAW55084.1"/>
    <property type="molecule type" value="Genomic_DNA"/>
</dbReference>
<feature type="binding site" evidence="3">
    <location>
        <position position="289"/>
    </location>
    <ligand>
        <name>substrate</name>
    </ligand>
</feature>
<dbReference type="PRINTS" id="PR01100">
    <property type="entry name" value="SHIKIMTKNASE"/>
</dbReference>
<dbReference type="CDD" id="cd01065">
    <property type="entry name" value="NAD_bind_Shikimate_DH"/>
    <property type="match status" value="1"/>
</dbReference>
<dbReference type="SUPFAM" id="SSF52540">
    <property type="entry name" value="P-loop containing nucleoside triphosphate hydrolases"/>
    <property type="match status" value="1"/>
</dbReference>
<dbReference type="Gene3D" id="3.40.50.300">
    <property type="entry name" value="P-loop containing nucleotide triphosphate hydrolases"/>
    <property type="match status" value="1"/>
</dbReference>
<dbReference type="HAMAP" id="MF_00109">
    <property type="entry name" value="Shikimate_kinase"/>
    <property type="match status" value="1"/>
</dbReference>
<dbReference type="Gene3D" id="3.40.50.10860">
    <property type="entry name" value="Leucine Dehydrogenase, chain A, domain 1"/>
    <property type="match status" value="1"/>
</dbReference>
<comment type="similarity">
    <text evidence="3">Belongs to the shikimate kinase family.</text>
</comment>
<feature type="binding site" evidence="3">
    <location>
        <position position="369"/>
    </location>
    <ligand>
        <name>ATP</name>
        <dbReference type="ChEBI" id="CHEBI:30616"/>
    </ligand>
</feature>
<dbReference type="SUPFAM" id="SSF51735">
    <property type="entry name" value="NAD(P)-binding Rossmann-fold domains"/>
    <property type="match status" value="1"/>
</dbReference>
<name>A0A329U1C2_9FIRM</name>
<dbReference type="GO" id="GO:0009073">
    <property type="term" value="P:aromatic amino acid family biosynthetic process"/>
    <property type="evidence" value="ECO:0007669"/>
    <property type="project" value="UniProtKB-KW"/>
</dbReference>
<dbReference type="GO" id="GO:0019632">
    <property type="term" value="P:shikimate metabolic process"/>
    <property type="evidence" value="ECO:0007669"/>
    <property type="project" value="TreeGrafter"/>
</dbReference>
<dbReference type="InterPro" id="IPR000623">
    <property type="entry name" value="Shikimate_kinase/TSH1"/>
</dbReference>
<dbReference type="InterPro" id="IPR031322">
    <property type="entry name" value="Shikimate/glucono_kinase"/>
</dbReference>
<dbReference type="AlphaFoldDB" id="A0A329U1C2"/>
<reference evidence="5 6" key="1">
    <citation type="submission" date="2018-02" db="EMBL/GenBank/DDBJ databases">
        <title>Complete genome sequencing of Faecalibacterium prausnitzii strains isolated from the human gut.</title>
        <authorList>
            <person name="Fitzgerald B.C."/>
            <person name="Shkoporov A.N."/>
            <person name="Ross P.R."/>
            <person name="Hill C."/>
        </authorList>
    </citation>
    <scope>NUCLEOTIDE SEQUENCE [LARGE SCALE GENOMIC DNA]</scope>
    <source>
        <strain evidence="5 6">APC942/32-1</strain>
    </source>
</reference>
<dbReference type="InterPro" id="IPR036291">
    <property type="entry name" value="NAD(P)-bd_dom_sf"/>
</dbReference>
<feature type="domain" description="Shikimate dehydrogenase substrate binding N-terminal" evidence="4">
    <location>
        <begin position="5"/>
        <end position="80"/>
    </location>
</feature>
<dbReference type="InterPro" id="IPR013708">
    <property type="entry name" value="Shikimate_DH-bd_N"/>
</dbReference>
<dbReference type="GO" id="GO:0005829">
    <property type="term" value="C:cytosol"/>
    <property type="evidence" value="ECO:0007669"/>
    <property type="project" value="TreeGrafter"/>
</dbReference>
<feature type="binding site" evidence="3">
    <location>
        <position position="335"/>
    </location>
    <ligand>
        <name>substrate</name>
    </ligand>
</feature>
<accession>A0A329U1C2</accession>
<evidence type="ECO:0000256" key="3">
    <source>
        <dbReference type="HAMAP-Rule" id="MF_00109"/>
    </source>
</evidence>
<dbReference type="GO" id="GO:0050661">
    <property type="term" value="F:NADP binding"/>
    <property type="evidence" value="ECO:0007669"/>
    <property type="project" value="TreeGrafter"/>
</dbReference>
<feature type="binding site" evidence="3">
    <location>
        <position position="271"/>
    </location>
    <ligand>
        <name>Mg(2+)</name>
        <dbReference type="ChEBI" id="CHEBI:18420"/>
    </ligand>
</feature>
<keyword evidence="3" id="KW-0963">Cytoplasm</keyword>
<dbReference type="PANTHER" id="PTHR21089:SF1">
    <property type="entry name" value="BIFUNCTIONAL 3-DEHYDROQUINATE DEHYDRATASE_SHIKIMATE DEHYDROGENASE, CHLOROPLASTIC"/>
    <property type="match status" value="1"/>
</dbReference>
<dbReference type="OrthoDB" id="9792692at2"/>
<dbReference type="CDD" id="cd00464">
    <property type="entry name" value="SK"/>
    <property type="match status" value="1"/>
</dbReference>
<evidence type="ECO:0000313" key="5">
    <source>
        <dbReference type="EMBL" id="RAW55084.1"/>
    </source>
</evidence>
<evidence type="ECO:0000313" key="6">
    <source>
        <dbReference type="Proteomes" id="UP000251144"/>
    </source>
</evidence>
<feature type="binding site" evidence="3">
    <location>
        <begin position="267"/>
        <end position="272"/>
    </location>
    <ligand>
        <name>ATP</name>
        <dbReference type="ChEBI" id="CHEBI:30616"/>
    </ligand>
</feature>
<organism evidence="5 6">
    <name type="scientific">Faecalibacterium prausnitzii</name>
    <dbReference type="NCBI Taxonomy" id="853"/>
    <lineage>
        <taxon>Bacteria</taxon>
        <taxon>Bacillati</taxon>
        <taxon>Bacillota</taxon>
        <taxon>Clostridia</taxon>
        <taxon>Eubacteriales</taxon>
        <taxon>Oscillospiraceae</taxon>
        <taxon>Faecalibacterium</taxon>
    </lineage>
</organism>